<dbReference type="GO" id="GO:0005730">
    <property type="term" value="C:nucleolus"/>
    <property type="evidence" value="ECO:0007669"/>
    <property type="project" value="TreeGrafter"/>
</dbReference>
<evidence type="ECO:0000313" key="12">
    <source>
        <dbReference type="Proteomes" id="UP001140453"/>
    </source>
</evidence>
<evidence type="ECO:0000256" key="9">
    <source>
        <dbReference type="ARBA" id="ARBA00055200"/>
    </source>
</evidence>
<evidence type="ECO:0000256" key="4">
    <source>
        <dbReference type="ARBA" id="ARBA00012179"/>
    </source>
</evidence>
<dbReference type="Proteomes" id="UP001140453">
    <property type="component" value="Unassembled WGS sequence"/>
</dbReference>
<evidence type="ECO:0000256" key="6">
    <source>
        <dbReference type="ARBA" id="ARBA00022801"/>
    </source>
</evidence>
<evidence type="ECO:0000256" key="3">
    <source>
        <dbReference type="ARBA" id="ARBA00010800"/>
    </source>
</evidence>
<dbReference type="EMBL" id="JAPEVB010000004">
    <property type="protein sequence ID" value="KAJ4389837.1"/>
    <property type="molecule type" value="Genomic_DNA"/>
</dbReference>
<evidence type="ECO:0000256" key="7">
    <source>
        <dbReference type="ARBA" id="ARBA00023242"/>
    </source>
</evidence>
<evidence type="ECO:0000256" key="10">
    <source>
        <dbReference type="SAM" id="MobiDB-lite"/>
    </source>
</evidence>
<evidence type="ECO:0000256" key="8">
    <source>
        <dbReference type="ARBA" id="ARBA00044198"/>
    </source>
</evidence>
<dbReference type="PANTHER" id="PTHR15441:SF2">
    <property type="entry name" value="RIBONUCLEASE P_MRP PROTEIN SUBUNIT POP5"/>
    <property type="match status" value="1"/>
</dbReference>
<dbReference type="GO" id="GO:0001682">
    <property type="term" value="P:tRNA 5'-leader removal"/>
    <property type="evidence" value="ECO:0007669"/>
    <property type="project" value="InterPro"/>
</dbReference>
<evidence type="ECO:0000256" key="1">
    <source>
        <dbReference type="ARBA" id="ARBA00000928"/>
    </source>
</evidence>
<dbReference type="FunFam" id="3.30.70.3250:FF:000004">
    <property type="entry name" value="Ribonuclease P/MRP protein subunit POP5"/>
    <property type="match status" value="1"/>
</dbReference>
<comment type="function">
    <text evidence="9">Component of ribonuclease P, a protein complex that generates mature tRNA molecules by cleaving their 5'-ends. Also a component of RNase MRP, which cleaves pre-rRNA sequences.</text>
</comment>
<dbReference type="GO" id="GO:0000460">
    <property type="term" value="P:maturation of 5.8S rRNA"/>
    <property type="evidence" value="ECO:0007669"/>
    <property type="project" value="UniProtKB-ARBA"/>
</dbReference>
<evidence type="ECO:0000313" key="11">
    <source>
        <dbReference type="EMBL" id="KAJ4389837.1"/>
    </source>
</evidence>
<organism evidence="11 12">
    <name type="scientific">Gnomoniopsis smithogilvyi</name>
    <dbReference type="NCBI Taxonomy" id="1191159"/>
    <lineage>
        <taxon>Eukaryota</taxon>
        <taxon>Fungi</taxon>
        <taxon>Dikarya</taxon>
        <taxon>Ascomycota</taxon>
        <taxon>Pezizomycotina</taxon>
        <taxon>Sordariomycetes</taxon>
        <taxon>Sordariomycetidae</taxon>
        <taxon>Diaporthales</taxon>
        <taxon>Gnomoniaceae</taxon>
        <taxon>Gnomoniopsis</taxon>
    </lineage>
</organism>
<keyword evidence="12" id="KW-1185">Reference proteome</keyword>
<accession>A0A9W8YRC1</accession>
<dbReference type="SUPFAM" id="SSF160350">
    <property type="entry name" value="Rnp2-like"/>
    <property type="match status" value="1"/>
</dbReference>
<comment type="catalytic activity">
    <reaction evidence="1">
        <text>Endonucleolytic cleavage of RNA, removing 5'-extranucleotides from tRNA precursor.</text>
        <dbReference type="EC" id="3.1.26.5"/>
    </reaction>
</comment>
<proteinExistence type="inferred from homology"/>
<dbReference type="AlphaFoldDB" id="A0A9W8YRC1"/>
<dbReference type="EC" id="3.1.26.5" evidence="4"/>
<dbReference type="PANTHER" id="PTHR15441">
    <property type="entry name" value="RIBONUCLEASE P PROTEIN SUBUNIT P14"/>
    <property type="match status" value="1"/>
</dbReference>
<dbReference type="Gene3D" id="3.30.70.3250">
    <property type="entry name" value="Ribonuclease P, Pop5 subunit"/>
    <property type="match status" value="1"/>
</dbReference>
<keyword evidence="7" id="KW-0539">Nucleus</keyword>
<name>A0A9W8YRC1_9PEZI</name>
<comment type="caution">
    <text evidence="11">The sequence shown here is derived from an EMBL/GenBank/DDBJ whole genome shotgun (WGS) entry which is preliminary data.</text>
</comment>
<keyword evidence="5" id="KW-0819">tRNA processing</keyword>
<keyword evidence="6 11" id="KW-0378">Hydrolase</keyword>
<dbReference type="GO" id="GO:0033204">
    <property type="term" value="F:ribonuclease P RNA binding"/>
    <property type="evidence" value="ECO:0007669"/>
    <property type="project" value="TreeGrafter"/>
</dbReference>
<feature type="region of interest" description="Disordered" evidence="10">
    <location>
        <begin position="161"/>
        <end position="189"/>
    </location>
</feature>
<dbReference type="OrthoDB" id="24745at2759"/>
<gene>
    <name evidence="11" type="primary">POP5</name>
    <name evidence="11" type="ORF">N0V93_007309</name>
</gene>
<feature type="compositionally biased region" description="Acidic residues" evidence="10">
    <location>
        <begin position="176"/>
        <end position="189"/>
    </location>
</feature>
<dbReference type="GO" id="GO:0004526">
    <property type="term" value="F:ribonuclease P activity"/>
    <property type="evidence" value="ECO:0007669"/>
    <property type="project" value="UniProtKB-EC"/>
</dbReference>
<sequence length="189" mass="21092">MVRIKERYLLVNIIYPEASRDQSKNSISDILVYNQPTVDTFNGRTFTRAIKNEITNLFGDYGAGAVERTLRVKYQSNATSTCIIQCSREHYRLVWAALTMINRVPTKDGPGKPCIFQVKRVSGTIKQVEQEAVRRARLLILAARDEMAGKESDALGALFGTKDSTTNDVTMVDGDNGSDSEADFEDDDD</sequence>
<dbReference type="GO" id="GO:0000172">
    <property type="term" value="C:ribonuclease MRP complex"/>
    <property type="evidence" value="ECO:0007669"/>
    <property type="project" value="UniProtKB-ARBA"/>
</dbReference>
<dbReference type="Pfam" id="PF01900">
    <property type="entry name" value="RNase_P_Rpp14"/>
    <property type="match status" value="1"/>
</dbReference>
<comment type="subcellular location">
    <subcellularLocation>
        <location evidence="2">Nucleus</location>
    </subcellularLocation>
</comment>
<comment type="similarity">
    <text evidence="3">Belongs to the eukaryotic/archaeal RNase P protein component 2 family.</text>
</comment>
<dbReference type="InterPro" id="IPR038085">
    <property type="entry name" value="Rnp2-like_sf"/>
</dbReference>
<reference evidence="11" key="1">
    <citation type="submission" date="2022-10" db="EMBL/GenBank/DDBJ databases">
        <title>Tapping the CABI collections for fungal endophytes: first genome assemblies for Collariella, Neodidymelliopsis, Ascochyta clinopodiicola, Didymella pomorum, Didymosphaeria variabile, Neocosmospora piperis and Neocucurbitaria cava.</title>
        <authorList>
            <person name="Hill R."/>
        </authorList>
    </citation>
    <scope>NUCLEOTIDE SEQUENCE</scope>
    <source>
        <strain evidence="11">IMI 355082</strain>
    </source>
</reference>
<evidence type="ECO:0000256" key="2">
    <source>
        <dbReference type="ARBA" id="ARBA00004123"/>
    </source>
</evidence>
<protein>
    <recommendedName>
        <fullName evidence="8">Ribonuclease P/MRP protein subunit POP5</fullName>
        <ecNumber evidence="4">3.1.26.5</ecNumber>
    </recommendedName>
</protein>
<dbReference type="InterPro" id="IPR002759">
    <property type="entry name" value="Pop5/Rpp14/Rnp2-like"/>
</dbReference>
<dbReference type="GO" id="GO:0030681">
    <property type="term" value="C:multimeric ribonuclease P complex"/>
    <property type="evidence" value="ECO:0007669"/>
    <property type="project" value="TreeGrafter"/>
</dbReference>
<evidence type="ECO:0000256" key="5">
    <source>
        <dbReference type="ARBA" id="ARBA00022694"/>
    </source>
</evidence>